<comment type="similarity">
    <text evidence="1">Belongs to the 'phage' integrase family.</text>
</comment>
<dbReference type="PANTHER" id="PTHR30629:SF2">
    <property type="entry name" value="PROPHAGE INTEGRASE INTS-RELATED"/>
    <property type="match status" value="1"/>
</dbReference>
<keyword evidence="10" id="KW-1185">Reference proteome</keyword>
<evidence type="ECO:0000256" key="6">
    <source>
        <dbReference type="SAM" id="MobiDB-lite"/>
    </source>
</evidence>
<dbReference type="Pfam" id="PF13356">
    <property type="entry name" value="Arm-DNA-bind_3"/>
    <property type="match status" value="1"/>
</dbReference>
<dbReference type="InterPro" id="IPR013762">
    <property type="entry name" value="Integrase-like_cat_sf"/>
</dbReference>
<dbReference type="SUPFAM" id="SSF56349">
    <property type="entry name" value="DNA breaking-rejoining enzymes"/>
    <property type="match status" value="1"/>
</dbReference>
<evidence type="ECO:0000256" key="2">
    <source>
        <dbReference type="ARBA" id="ARBA00022908"/>
    </source>
</evidence>
<evidence type="ECO:0000313" key="10">
    <source>
        <dbReference type="Proteomes" id="UP000738126"/>
    </source>
</evidence>
<evidence type="ECO:0000259" key="8">
    <source>
        <dbReference type="PROSITE" id="PS51900"/>
    </source>
</evidence>
<dbReference type="Gene3D" id="3.30.160.390">
    <property type="entry name" value="Integrase, DNA-binding domain"/>
    <property type="match status" value="1"/>
</dbReference>
<evidence type="ECO:0000256" key="3">
    <source>
        <dbReference type="ARBA" id="ARBA00023125"/>
    </source>
</evidence>
<dbReference type="PROSITE" id="PS51898">
    <property type="entry name" value="TYR_RECOMBINASE"/>
    <property type="match status" value="1"/>
</dbReference>
<name>A0ABS1E4X2_9GAMM</name>
<dbReference type="PANTHER" id="PTHR30629">
    <property type="entry name" value="PROPHAGE INTEGRASE"/>
    <property type="match status" value="1"/>
</dbReference>
<dbReference type="InterPro" id="IPR010998">
    <property type="entry name" value="Integrase_recombinase_N"/>
</dbReference>
<proteinExistence type="inferred from homology"/>
<dbReference type="Proteomes" id="UP000738126">
    <property type="component" value="Unassembled WGS sequence"/>
</dbReference>
<feature type="domain" description="Core-binding (CB)" evidence="8">
    <location>
        <begin position="100"/>
        <end position="179"/>
    </location>
</feature>
<keyword evidence="3 5" id="KW-0238">DNA-binding</keyword>
<evidence type="ECO:0000259" key="7">
    <source>
        <dbReference type="PROSITE" id="PS51898"/>
    </source>
</evidence>
<dbReference type="Gene3D" id="1.10.150.130">
    <property type="match status" value="1"/>
</dbReference>
<evidence type="ECO:0000256" key="4">
    <source>
        <dbReference type="ARBA" id="ARBA00023172"/>
    </source>
</evidence>
<gene>
    <name evidence="9" type="ORF">CKO13_07170</name>
</gene>
<evidence type="ECO:0000256" key="1">
    <source>
        <dbReference type="ARBA" id="ARBA00008857"/>
    </source>
</evidence>
<feature type="domain" description="Tyr recombinase" evidence="7">
    <location>
        <begin position="208"/>
        <end position="383"/>
    </location>
</feature>
<dbReference type="InterPro" id="IPR050808">
    <property type="entry name" value="Phage_Integrase"/>
</dbReference>
<reference evidence="9 10" key="1">
    <citation type="journal article" date="2020" name="Microorganisms">
        <title>Osmotic Adaptation and Compatible Solute Biosynthesis of Phototrophic Bacteria as Revealed from Genome Analyses.</title>
        <authorList>
            <person name="Imhoff J.F."/>
            <person name="Rahn T."/>
            <person name="Kunzel S."/>
            <person name="Keller A."/>
            <person name="Neulinger S.C."/>
        </authorList>
    </citation>
    <scope>NUCLEOTIDE SEQUENCE [LARGE SCALE GENOMIC DNA]</scope>
    <source>
        <strain evidence="9 10">DSM 15116</strain>
    </source>
</reference>
<evidence type="ECO:0000256" key="5">
    <source>
        <dbReference type="PROSITE-ProRule" id="PRU01248"/>
    </source>
</evidence>
<dbReference type="InterPro" id="IPR025166">
    <property type="entry name" value="Integrase_DNA_bind_dom"/>
</dbReference>
<dbReference type="InterPro" id="IPR002104">
    <property type="entry name" value="Integrase_catalytic"/>
</dbReference>
<evidence type="ECO:0008006" key="11">
    <source>
        <dbReference type="Google" id="ProtNLM"/>
    </source>
</evidence>
<dbReference type="RefSeq" id="WP_200258747.1">
    <property type="nucleotide sequence ID" value="NZ_NRSH01000069.1"/>
</dbReference>
<evidence type="ECO:0000313" key="9">
    <source>
        <dbReference type="EMBL" id="MBK1726801.1"/>
    </source>
</evidence>
<feature type="region of interest" description="Disordered" evidence="6">
    <location>
        <begin position="1"/>
        <end position="28"/>
    </location>
</feature>
<dbReference type="Pfam" id="PF00589">
    <property type="entry name" value="Phage_integrase"/>
    <property type="match status" value="1"/>
</dbReference>
<organism evidence="9 10">
    <name type="scientific">Halorhodospira neutriphila</name>
    <dbReference type="NCBI Taxonomy" id="168379"/>
    <lineage>
        <taxon>Bacteria</taxon>
        <taxon>Pseudomonadati</taxon>
        <taxon>Pseudomonadota</taxon>
        <taxon>Gammaproteobacteria</taxon>
        <taxon>Chromatiales</taxon>
        <taxon>Ectothiorhodospiraceae</taxon>
        <taxon>Halorhodospira</taxon>
    </lineage>
</organism>
<dbReference type="InterPro" id="IPR044068">
    <property type="entry name" value="CB"/>
</dbReference>
<protein>
    <recommendedName>
        <fullName evidence="11">Phage integrase family protein</fullName>
    </recommendedName>
</protein>
<comment type="caution">
    <text evidence="9">The sequence shown here is derived from an EMBL/GenBank/DDBJ whole genome shotgun (WGS) entry which is preliminary data.</text>
</comment>
<dbReference type="InterPro" id="IPR038488">
    <property type="entry name" value="Integrase_DNA-bd_sf"/>
</dbReference>
<dbReference type="PROSITE" id="PS51900">
    <property type="entry name" value="CB"/>
    <property type="match status" value="1"/>
</dbReference>
<dbReference type="InterPro" id="IPR011010">
    <property type="entry name" value="DNA_brk_join_enz"/>
</dbReference>
<dbReference type="Gene3D" id="1.10.443.10">
    <property type="entry name" value="Intergrase catalytic core"/>
    <property type="match status" value="1"/>
</dbReference>
<sequence length="415" mass="47258">MAEHLKFTKTTLERIEPPAKGRATYHDTDTPGLSLRVTDSGAKSFCIQRRVNGRVKRVTIGRFPDWTVQQARKRAKTLLANMVEGTDPVAAKKAEQARKVTLAEVFEEYLATRKTLKRKTVKDYRRVMDEAVPDWKGKPVAEITKDDVAQRHAHLGENHGPAWANLSMRTLRALFNFAKKYEDEQGRSILPENPVERLSQTRAWYKVDRRRNLIKRHQLPDWFDAVEALDNPVARDYLLFLLFTGMRRSEAARLRWSEVDFKGQTFTVYDTKNSEPLELPLSAPLVEILERRREAAGDHTYVFPARTGDGPIQEPKKAIEKVRKASGTEFSCHDLRRTFSTVAESVDVPHYALKRLLNHKTNSADVTGGYIVLDVERLREPMERIADYLLKAGGHKEGAEVFPIEKGVQEGGGLS</sequence>
<dbReference type="EMBL" id="NRSH01000069">
    <property type="protein sequence ID" value="MBK1726801.1"/>
    <property type="molecule type" value="Genomic_DNA"/>
</dbReference>
<accession>A0ABS1E4X2</accession>
<keyword evidence="2" id="KW-0229">DNA integration</keyword>
<keyword evidence="4" id="KW-0233">DNA recombination</keyword>